<evidence type="ECO:0000256" key="1">
    <source>
        <dbReference type="SAM" id="MobiDB-lite"/>
    </source>
</evidence>
<organism evidence="3 4">
    <name type="scientific">Kockovaella imperatae</name>
    <dbReference type="NCBI Taxonomy" id="4999"/>
    <lineage>
        <taxon>Eukaryota</taxon>
        <taxon>Fungi</taxon>
        <taxon>Dikarya</taxon>
        <taxon>Basidiomycota</taxon>
        <taxon>Agaricomycotina</taxon>
        <taxon>Tremellomycetes</taxon>
        <taxon>Tremellales</taxon>
        <taxon>Cuniculitremaceae</taxon>
        <taxon>Kockovaella</taxon>
    </lineage>
</organism>
<keyword evidence="4" id="KW-1185">Reference proteome</keyword>
<feature type="compositionally biased region" description="Low complexity" evidence="1">
    <location>
        <begin position="103"/>
        <end position="130"/>
    </location>
</feature>
<evidence type="ECO:0000256" key="2">
    <source>
        <dbReference type="SAM" id="Phobius"/>
    </source>
</evidence>
<feature type="region of interest" description="Disordered" evidence="1">
    <location>
        <begin position="103"/>
        <end position="132"/>
    </location>
</feature>
<dbReference type="EMBL" id="NBSH01000001">
    <property type="protein sequence ID" value="ORX41261.1"/>
    <property type="molecule type" value="Genomic_DNA"/>
</dbReference>
<feature type="compositionally biased region" description="Pro residues" evidence="1">
    <location>
        <begin position="1"/>
        <end position="11"/>
    </location>
</feature>
<comment type="caution">
    <text evidence="3">The sequence shown here is derived from an EMBL/GenBank/DDBJ whole genome shotgun (WGS) entry which is preliminary data.</text>
</comment>
<dbReference type="InParanoid" id="A0A1Y1UTC1"/>
<name>A0A1Y1UTC1_9TREE</name>
<proteinExistence type="predicted"/>
<dbReference type="Proteomes" id="UP000193218">
    <property type="component" value="Unassembled WGS sequence"/>
</dbReference>
<keyword evidence="2" id="KW-0812">Transmembrane</keyword>
<gene>
    <name evidence="3" type="ORF">BD324DRAFT_648139</name>
</gene>
<protein>
    <submittedName>
        <fullName evidence="3">Uncharacterized protein</fullName>
    </submittedName>
</protein>
<feature type="region of interest" description="Disordered" evidence="1">
    <location>
        <begin position="1"/>
        <end position="44"/>
    </location>
</feature>
<dbReference type="RefSeq" id="XP_021874940.1">
    <property type="nucleotide sequence ID" value="XM_022017790.1"/>
</dbReference>
<keyword evidence="2" id="KW-0472">Membrane</keyword>
<evidence type="ECO:0000313" key="4">
    <source>
        <dbReference type="Proteomes" id="UP000193218"/>
    </source>
</evidence>
<reference evidence="3 4" key="1">
    <citation type="submission" date="2017-03" db="EMBL/GenBank/DDBJ databases">
        <title>Widespread Adenine N6-methylation of Active Genes in Fungi.</title>
        <authorList>
            <consortium name="DOE Joint Genome Institute"/>
            <person name="Mondo S.J."/>
            <person name="Dannebaum R.O."/>
            <person name="Kuo R.C."/>
            <person name="Louie K.B."/>
            <person name="Bewick A.J."/>
            <person name="Labutti K."/>
            <person name="Haridas S."/>
            <person name="Kuo A."/>
            <person name="Salamov A."/>
            <person name="Ahrendt S.R."/>
            <person name="Lau R."/>
            <person name="Bowen B.P."/>
            <person name="Lipzen A."/>
            <person name="Sullivan W."/>
            <person name="Andreopoulos W.B."/>
            <person name="Clum A."/>
            <person name="Lindquist E."/>
            <person name="Daum C."/>
            <person name="Northen T.R."/>
            <person name="Ramamoorthy G."/>
            <person name="Schmitz R.J."/>
            <person name="Gryganskyi A."/>
            <person name="Culley D."/>
            <person name="Magnuson J."/>
            <person name="James T.Y."/>
            <person name="O'Malley M.A."/>
            <person name="Stajich J.E."/>
            <person name="Spatafora J.W."/>
            <person name="Visel A."/>
            <person name="Grigoriev I.V."/>
        </authorList>
    </citation>
    <scope>NUCLEOTIDE SEQUENCE [LARGE SCALE GENOMIC DNA]</scope>
    <source>
        <strain evidence="3 4">NRRL Y-17943</strain>
    </source>
</reference>
<dbReference type="AlphaFoldDB" id="A0A1Y1UTC1"/>
<accession>A0A1Y1UTC1</accession>
<sequence>MAPYSPVPYRPPAHRSHSRASTLTFDDRPHPRYSGLLGNPSRRSSGLLSTCTAAERRWLTLLACIVAGLILWLLIGPAMLQHRHLQQAKLNLELEAEESSASSLAAEASTTPAIIPSSPSSETAASPSATDTITGSNSLTTVYVDPAILSTATVSKSTIASFVSPSPTLHPWAALNSVFAPTTTYQAIMPSRRAKSKTRPFEPPKPTVKAPWIKVGPMMRAVHSARSASSKAAATGGKWIPDRKIKYADIAATTSTIRPSASARVWMSRKR</sequence>
<keyword evidence="2" id="KW-1133">Transmembrane helix</keyword>
<dbReference type="GeneID" id="33559599"/>
<evidence type="ECO:0000313" key="3">
    <source>
        <dbReference type="EMBL" id="ORX41261.1"/>
    </source>
</evidence>
<feature type="transmembrane region" description="Helical" evidence="2">
    <location>
        <begin position="58"/>
        <end position="80"/>
    </location>
</feature>